<keyword evidence="2" id="KW-0732">Signal</keyword>
<feature type="signal peptide" evidence="2">
    <location>
        <begin position="1"/>
        <end position="22"/>
    </location>
</feature>
<comment type="caution">
    <text evidence="3">The sequence shown here is derived from an EMBL/GenBank/DDBJ whole genome shotgun (WGS) entry which is preliminary data.</text>
</comment>
<accession>A0ABD0SQT4</accession>
<reference evidence="3 4" key="1">
    <citation type="submission" date="2024-06" db="EMBL/GenBank/DDBJ databases">
        <title>A chromosome-level genome assembly of beet webworm, Loxostege sticticalis.</title>
        <authorList>
            <person name="Zhang Y."/>
        </authorList>
    </citation>
    <scope>NUCLEOTIDE SEQUENCE [LARGE SCALE GENOMIC DNA]</scope>
    <source>
        <strain evidence="3">AQ028</strain>
        <tissue evidence="3">Male pupae</tissue>
    </source>
</reference>
<protein>
    <submittedName>
        <fullName evidence="3">Uncharacterized protein</fullName>
    </submittedName>
</protein>
<feature type="region of interest" description="Disordered" evidence="1">
    <location>
        <begin position="24"/>
        <end position="77"/>
    </location>
</feature>
<evidence type="ECO:0000313" key="4">
    <source>
        <dbReference type="Proteomes" id="UP001549921"/>
    </source>
</evidence>
<dbReference type="Proteomes" id="UP001549921">
    <property type="component" value="Unassembled WGS sequence"/>
</dbReference>
<evidence type="ECO:0000313" key="3">
    <source>
        <dbReference type="EMBL" id="KAL0822208.1"/>
    </source>
</evidence>
<feature type="chain" id="PRO_5044747411" evidence="2">
    <location>
        <begin position="23"/>
        <end position="143"/>
    </location>
</feature>
<dbReference type="AlphaFoldDB" id="A0ABD0SQT4"/>
<proteinExistence type="predicted"/>
<sequence length="143" mass="15307">MHPRIGIIVVAILVLLPYSSISLPSGDPAPGRSPGPPVLQPDEEVKADGTDRVATVEESIDYDASTTTPSEELDVTTVSEVVSERTTVGDACAFARIPSDSDELVTLDVRESDVNLTVSHPVFETEELIRGVVYDASNLQMKV</sequence>
<dbReference type="EMBL" id="JBEDNZ010000016">
    <property type="protein sequence ID" value="KAL0822208.1"/>
    <property type="molecule type" value="Genomic_DNA"/>
</dbReference>
<evidence type="ECO:0000256" key="1">
    <source>
        <dbReference type="SAM" id="MobiDB-lite"/>
    </source>
</evidence>
<evidence type="ECO:0000256" key="2">
    <source>
        <dbReference type="SAM" id="SignalP"/>
    </source>
</evidence>
<name>A0ABD0SQT4_LOXSC</name>
<feature type="compositionally biased region" description="Basic and acidic residues" evidence="1">
    <location>
        <begin position="43"/>
        <end position="55"/>
    </location>
</feature>
<gene>
    <name evidence="3" type="ORF">ABMA28_004338</name>
</gene>
<organism evidence="3 4">
    <name type="scientific">Loxostege sticticalis</name>
    <name type="common">Beet webworm moth</name>
    <dbReference type="NCBI Taxonomy" id="481309"/>
    <lineage>
        <taxon>Eukaryota</taxon>
        <taxon>Metazoa</taxon>
        <taxon>Ecdysozoa</taxon>
        <taxon>Arthropoda</taxon>
        <taxon>Hexapoda</taxon>
        <taxon>Insecta</taxon>
        <taxon>Pterygota</taxon>
        <taxon>Neoptera</taxon>
        <taxon>Endopterygota</taxon>
        <taxon>Lepidoptera</taxon>
        <taxon>Glossata</taxon>
        <taxon>Ditrysia</taxon>
        <taxon>Pyraloidea</taxon>
        <taxon>Crambidae</taxon>
        <taxon>Pyraustinae</taxon>
        <taxon>Loxostege</taxon>
    </lineage>
</organism>